<evidence type="ECO:0000313" key="2">
    <source>
        <dbReference type="Proteomes" id="UP000069850"/>
    </source>
</evidence>
<reference evidence="1 2" key="1">
    <citation type="submission" date="2016-01" db="EMBL/GenBank/DDBJ databases">
        <authorList>
            <person name="Manzoor S."/>
        </authorList>
    </citation>
    <scope>NUCLEOTIDE SEQUENCE [LARGE SCALE GENOMIC DNA]</scope>
    <source>
        <strain evidence="1">Methanoculleus sp MAB1</strain>
    </source>
</reference>
<name>A0A0X3BP98_9EURY</name>
<organism evidence="1 2">
    <name type="scientific">Methanoculleus bourgensis</name>
    <dbReference type="NCBI Taxonomy" id="83986"/>
    <lineage>
        <taxon>Archaea</taxon>
        <taxon>Methanobacteriati</taxon>
        <taxon>Methanobacteriota</taxon>
        <taxon>Stenosarchaea group</taxon>
        <taxon>Methanomicrobia</taxon>
        <taxon>Methanomicrobiales</taxon>
        <taxon>Methanomicrobiaceae</taxon>
        <taxon>Methanoculleus</taxon>
    </lineage>
</organism>
<dbReference type="Proteomes" id="UP000069850">
    <property type="component" value="Chromosome 1"/>
</dbReference>
<gene>
    <name evidence="1" type="ORF">MMAB1_2665</name>
</gene>
<proteinExistence type="predicted"/>
<accession>A0A0X3BP98</accession>
<dbReference type="EMBL" id="LT158599">
    <property type="protein sequence ID" value="CVK33878.1"/>
    <property type="molecule type" value="Genomic_DNA"/>
</dbReference>
<evidence type="ECO:0000313" key="1">
    <source>
        <dbReference type="EMBL" id="CVK33878.1"/>
    </source>
</evidence>
<dbReference type="KEGG" id="mema:MMAB1_2665"/>
<dbReference type="AlphaFoldDB" id="A0A0X3BP98"/>
<protein>
    <submittedName>
        <fullName evidence="1">Uncharacterized protein</fullName>
    </submittedName>
</protein>
<sequence length="72" mass="8290">MQRFLITGTLNGGEYRPFLHAIRGVASRRTAFHRIYARALPLPYWGRRGALRVGWDEGRIWSVLLESVYLGS</sequence>